<name>A0A1F4ZRF4_9BACT</name>
<organism evidence="2 3">
    <name type="scientific">Candidatus Amesbacteria bacterium RIFOXYB1_FULL_44_23</name>
    <dbReference type="NCBI Taxonomy" id="1797263"/>
    <lineage>
        <taxon>Bacteria</taxon>
        <taxon>Candidatus Amesiibacteriota</taxon>
    </lineage>
</organism>
<accession>A0A1F4ZRF4</accession>
<comment type="caution">
    <text evidence="2">The sequence shown here is derived from an EMBL/GenBank/DDBJ whole genome shotgun (WGS) entry which is preliminary data.</text>
</comment>
<evidence type="ECO:0000313" key="3">
    <source>
        <dbReference type="Proteomes" id="UP000176424"/>
    </source>
</evidence>
<dbReference type="AlphaFoldDB" id="A0A1F4ZRF4"/>
<evidence type="ECO:0000259" key="1">
    <source>
        <dbReference type="Pfam" id="PF01593"/>
    </source>
</evidence>
<proteinExistence type="predicted"/>
<reference evidence="2 3" key="1">
    <citation type="journal article" date="2016" name="Nat. Commun.">
        <title>Thousands of microbial genomes shed light on interconnected biogeochemical processes in an aquifer system.</title>
        <authorList>
            <person name="Anantharaman K."/>
            <person name="Brown C.T."/>
            <person name="Hug L.A."/>
            <person name="Sharon I."/>
            <person name="Castelle C.J."/>
            <person name="Probst A.J."/>
            <person name="Thomas B.C."/>
            <person name="Singh A."/>
            <person name="Wilkins M.J."/>
            <person name="Karaoz U."/>
            <person name="Brodie E.L."/>
            <person name="Williams K.H."/>
            <person name="Hubbard S.S."/>
            <person name="Banfield J.F."/>
        </authorList>
    </citation>
    <scope>NUCLEOTIDE SEQUENCE [LARGE SCALE GENOMIC DNA]</scope>
</reference>
<dbReference type="Gene3D" id="3.50.50.60">
    <property type="entry name" value="FAD/NAD(P)-binding domain"/>
    <property type="match status" value="2"/>
</dbReference>
<dbReference type="PRINTS" id="PR00419">
    <property type="entry name" value="ADXRDTASE"/>
</dbReference>
<sequence length="417" mass="47159">MKVAIIGSGFTGLGAALALASKGHQITIIEAGSTPGGLAGGFKAKDWDWSLEHHYHHLFGTDKFALDLGRQVGCPINFYSVNSSTLYQHRFYRFDNPVALLQFPLLNLSDKLRTGATLAFFKVWPFWRIFEHVTANKLLNTLMGSKAFDILWRPLFEKKFHSFWSQISAVWFWARIKFRTQALAYPQGGFLELATKTVIYLKKNGVEFRFNSPVTNIEKKSVGYKVSTGKFSQQFDIVISTLPVSATQKIAPFYSRSAQINYLGAVNLVLELKKSLLPNNIYWLNINDSDLPFLAVVEHTNFINSENYGRKPLVYVGNYLPAGHPYFNLTAGELLLKYLPGLKKINPDFSKSWVNNSWIFKAAYAQSIVTPNFSNKLPPMTTNSPGFFVANIQQVYPQDRGINYSLKLGYKVAEYVK</sequence>
<feature type="domain" description="Amine oxidase" evidence="1">
    <location>
        <begin position="10"/>
        <end position="390"/>
    </location>
</feature>
<gene>
    <name evidence="2" type="ORF">A2397_05135</name>
</gene>
<dbReference type="InterPro" id="IPR050464">
    <property type="entry name" value="Zeta_carotene_desat/Oxidored"/>
</dbReference>
<protein>
    <recommendedName>
        <fullName evidence="1">Amine oxidase domain-containing protein</fullName>
    </recommendedName>
</protein>
<dbReference type="GO" id="GO:0016491">
    <property type="term" value="F:oxidoreductase activity"/>
    <property type="evidence" value="ECO:0007669"/>
    <property type="project" value="InterPro"/>
</dbReference>
<dbReference type="NCBIfam" id="NF005560">
    <property type="entry name" value="PRK07233.1"/>
    <property type="match status" value="1"/>
</dbReference>
<dbReference type="InterPro" id="IPR036188">
    <property type="entry name" value="FAD/NAD-bd_sf"/>
</dbReference>
<dbReference type="Proteomes" id="UP000176424">
    <property type="component" value="Unassembled WGS sequence"/>
</dbReference>
<dbReference type="Pfam" id="PF01593">
    <property type="entry name" value="Amino_oxidase"/>
    <property type="match status" value="1"/>
</dbReference>
<dbReference type="PANTHER" id="PTHR42923:SF46">
    <property type="entry name" value="AMINE OXIDASE"/>
    <property type="match status" value="1"/>
</dbReference>
<dbReference type="PANTHER" id="PTHR42923">
    <property type="entry name" value="PROTOPORPHYRINOGEN OXIDASE"/>
    <property type="match status" value="1"/>
</dbReference>
<dbReference type="EMBL" id="MEXR01000044">
    <property type="protein sequence ID" value="OGD08951.1"/>
    <property type="molecule type" value="Genomic_DNA"/>
</dbReference>
<dbReference type="InterPro" id="IPR002937">
    <property type="entry name" value="Amino_oxidase"/>
</dbReference>
<evidence type="ECO:0000313" key="2">
    <source>
        <dbReference type="EMBL" id="OGD08951.1"/>
    </source>
</evidence>
<dbReference type="STRING" id="1797263.A2397_05135"/>
<dbReference type="SUPFAM" id="SSF51905">
    <property type="entry name" value="FAD/NAD(P)-binding domain"/>
    <property type="match status" value="1"/>
</dbReference>